<gene>
    <name evidence="9" type="ORF">FHS94_002423</name>
</gene>
<dbReference type="RefSeq" id="WP_246348590.1">
    <property type="nucleotide sequence ID" value="NZ_JACIJK010000007.1"/>
</dbReference>
<feature type="domain" description="TonB-dependent receptor-like beta-barrel" evidence="7">
    <location>
        <begin position="501"/>
        <end position="1049"/>
    </location>
</feature>
<dbReference type="InterPro" id="IPR012910">
    <property type="entry name" value="Plug_dom"/>
</dbReference>
<dbReference type="Gene3D" id="2.170.130.10">
    <property type="entry name" value="TonB-dependent receptor, plug domain"/>
    <property type="match status" value="1"/>
</dbReference>
<feature type="compositionally biased region" description="Low complexity" evidence="5">
    <location>
        <begin position="29"/>
        <end position="85"/>
    </location>
</feature>
<proteinExistence type="inferred from homology"/>
<dbReference type="EMBL" id="JACIJK010000007">
    <property type="protein sequence ID" value="MBB5715568.1"/>
    <property type="molecule type" value="Genomic_DNA"/>
</dbReference>
<dbReference type="AlphaFoldDB" id="A0A7W9EWI2"/>
<evidence type="ECO:0000313" key="9">
    <source>
        <dbReference type="EMBL" id="MBB5715568.1"/>
    </source>
</evidence>
<comment type="caution">
    <text evidence="9">The sequence shown here is derived from an EMBL/GenBank/DDBJ whole genome shotgun (WGS) entry which is preliminary data.</text>
</comment>
<comment type="subcellular location">
    <subcellularLocation>
        <location evidence="1 4">Cell outer membrane</location>
    </subcellularLocation>
</comment>
<evidence type="ECO:0000259" key="7">
    <source>
        <dbReference type="Pfam" id="PF00593"/>
    </source>
</evidence>
<evidence type="ECO:0000256" key="6">
    <source>
        <dbReference type="SAM" id="SignalP"/>
    </source>
</evidence>
<feature type="domain" description="TonB-dependent receptor plug" evidence="8">
    <location>
        <begin position="107"/>
        <end position="218"/>
    </location>
</feature>
<dbReference type="Proteomes" id="UP000546200">
    <property type="component" value="Unassembled WGS sequence"/>
</dbReference>
<dbReference type="Pfam" id="PF07715">
    <property type="entry name" value="Plug"/>
    <property type="match status" value="1"/>
</dbReference>
<keyword evidence="4" id="KW-0798">TonB box</keyword>
<evidence type="ECO:0000256" key="1">
    <source>
        <dbReference type="ARBA" id="ARBA00004442"/>
    </source>
</evidence>
<evidence type="ECO:0000259" key="8">
    <source>
        <dbReference type="Pfam" id="PF07715"/>
    </source>
</evidence>
<sequence>MKVSVCRGGRRAFLTATLFATAAWPAMAQTAQEPAQQPAIPGAPTASSSSSAPSAPAAAAQEGAGQTQPTQIDDAAQAPADPSATGNEDVVVTGYRASLQSQTNAKRNSIGFTDSIFAEDIGKFPDTNIAESVNRIPGVTISREVTGEGTNVAIRGLGTNFTRVLLNGAPVAIASVRFDAQSTNREVDLDLLPTELFTQLTVSKSPVASQVEGGAAGTVNLRSARPFDNPKPFISYGVQATNGSNNKGKWGYRGYVLASATFGDFGILAGAAGVRNKFQVNGYETIGFTNPNLSAAQRPTGANPTGGGNFSIPATVPVNAGAGLVAGTVIDQAFLLARNPGATIDQIDNGLLPRLSRPRTEVGDRDRYNFIASAEWRPSDDFHFYIDGLYGKRTDDFQRTSMNWVVRNGAAIPTNTTYDRTDCSAGCVVTKGTYANSQFFLEYRPYYDTTEFYGVNPGAEFRINDFVKGDVQANYTHSDFHRESPTVLVITPPNSGIVVDYDNTGGGIPSVTTNVDLNNPANFGWNGGGRVNLNGEDRETETKGIRGSLLFGDEKRFSVRVGGAYDDTKRRITPFDNTNPWQNLICGNGPSITLPAPNTATTPCTGLNQPGTQVPGVAIAPGFPTFPGYWTFYTAGGAPIVYSGSAIPTSAVPSYLLPGSNGFITVDFDKLRNATSYDALLAASGETGTGSSGANGGLIREKVTGTFAEMNGIFDIGENTLRLNGGLRYVRTEQIVGGRISIPDPRNTLAGGAQIADGGRYPNTINFSTSTTLYSNFLPSASVAFDFAGKAVARASLSRTMTRPDPNSLLPGASFVQPSADVGTVGNSALDPYISNNLDLGFEFYTGREGVIAVAAFRKSITGFTVNGLTTVPFSFLNQYGITVDSLTQAQRDALGSRANGQPLNNVPIVIQQQVNSDGKLIVNGLEFQLTQPLDFLTQYIGVRGFGFQGNLTLIDQKGQGAGAPAVALGVAPTTYTLTGYYEGHGLSARLTYTYNEGSQGSGLNQNGLPAAAIFGQNFKQLDFSGNLDLSKVFGPKYLPTLVLNVINLTKESQASYFQFPNALFNQYNGGRQVLVGIRGRF</sequence>
<dbReference type="NCBIfam" id="TIGR01782">
    <property type="entry name" value="TonB-Xanth-Caul"/>
    <property type="match status" value="1"/>
</dbReference>
<feature type="signal peptide" evidence="6">
    <location>
        <begin position="1"/>
        <end position="28"/>
    </location>
</feature>
<evidence type="ECO:0000256" key="4">
    <source>
        <dbReference type="RuleBase" id="RU003357"/>
    </source>
</evidence>
<keyword evidence="9" id="KW-0675">Receptor</keyword>
<dbReference type="SUPFAM" id="SSF56935">
    <property type="entry name" value="Porins"/>
    <property type="match status" value="1"/>
</dbReference>
<dbReference type="InterPro" id="IPR000531">
    <property type="entry name" value="Beta-barrel_TonB"/>
</dbReference>
<dbReference type="InterPro" id="IPR037066">
    <property type="entry name" value="Plug_dom_sf"/>
</dbReference>
<dbReference type="InterPro" id="IPR036942">
    <property type="entry name" value="Beta-barrel_TonB_sf"/>
</dbReference>
<comment type="similarity">
    <text evidence="4">Belongs to the TonB-dependent receptor family.</text>
</comment>
<dbReference type="GO" id="GO:0009279">
    <property type="term" value="C:cell outer membrane"/>
    <property type="evidence" value="ECO:0007669"/>
    <property type="project" value="UniProtKB-SubCell"/>
</dbReference>
<evidence type="ECO:0000256" key="5">
    <source>
        <dbReference type="SAM" id="MobiDB-lite"/>
    </source>
</evidence>
<feature type="chain" id="PRO_5031373840" evidence="6">
    <location>
        <begin position="29"/>
        <end position="1082"/>
    </location>
</feature>
<dbReference type="InterPro" id="IPR010104">
    <property type="entry name" value="TonB_rcpt_bac"/>
</dbReference>
<accession>A0A7W9EWI2</accession>
<keyword evidence="10" id="KW-1185">Reference proteome</keyword>
<dbReference type="Pfam" id="PF00593">
    <property type="entry name" value="TonB_dep_Rec_b-barrel"/>
    <property type="match status" value="1"/>
</dbReference>
<keyword evidence="2 4" id="KW-0472">Membrane</keyword>
<name>A0A7W9EWI2_9SPHN</name>
<evidence type="ECO:0000256" key="3">
    <source>
        <dbReference type="ARBA" id="ARBA00023237"/>
    </source>
</evidence>
<dbReference type="Gene3D" id="2.40.170.20">
    <property type="entry name" value="TonB-dependent receptor, beta-barrel domain"/>
    <property type="match status" value="2"/>
</dbReference>
<evidence type="ECO:0000256" key="2">
    <source>
        <dbReference type="ARBA" id="ARBA00023136"/>
    </source>
</evidence>
<dbReference type="PANTHER" id="PTHR40980">
    <property type="entry name" value="PLUG DOMAIN-CONTAINING PROTEIN"/>
    <property type="match status" value="1"/>
</dbReference>
<dbReference type="PANTHER" id="PTHR40980:SF3">
    <property type="entry name" value="TONB-DEPENDENT RECEPTOR-LIKE BETA-BARREL DOMAIN-CONTAINING PROTEIN"/>
    <property type="match status" value="1"/>
</dbReference>
<keyword evidence="3" id="KW-0998">Cell outer membrane</keyword>
<protein>
    <submittedName>
        <fullName evidence="9">TonB-dependent receptor</fullName>
    </submittedName>
</protein>
<reference evidence="9 10" key="1">
    <citation type="submission" date="2020-08" db="EMBL/GenBank/DDBJ databases">
        <title>Genomic Encyclopedia of Type Strains, Phase IV (KMG-IV): sequencing the most valuable type-strain genomes for metagenomic binning, comparative biology and taxonomic classification.</title>
        <authorList>
            <person name="Goeker M."/>
        </authorList>
    </citation>
    <scope>NUCLEOTIDE SEQUENCE [LARGE SCALE GENOMIC DNA]</scope>
    <source>
        <strain evidence="9 10">DSM 100044</strain>
    </source>
</reference>
<organism evidence="9 10">
    <name type="scientific">Sphingomonas aerophila</name>
    <dbReference type="NCBI Taxonomy" id="1344948"/>
    <lineage>
        <taxon>Bacteria</taxon>
        <taxon>Pseudomonadati</taxon>
        <taxon>Pseudomonadota</taxon>
        <taxon>Alphaproteobacteria</taxon>
        <taxon>Sphingomonadales</taxon>
        <taxon>Sphingomonadaceae</taxon>
        <taxon>Sphingomonas</taxon>
    </lineage>
</organism>
<keyword evidence="6" id="KW-0732">Signal</keyword>
<feature type="region of interest" description="Disordered" evidence="5">
    <location>
        <begin position="29"/>
        <end position="87"/>
    </location>
</feature>
<evidence type="ECO:0000313" key="10">
    <source>
        <dbReference type="Proteomes" id="UP000546200"/>
    </source>
</evidence>